<sequence>MASRVVMLFSVSCIFCCICRADSQELPTHSSPREGTLMPLRSDGDTLSQVSEHHTSTGWTERKRQTGNLNHGENPVYVAHDSHKLLEEGKGSVVGQQRVKPEFLGIHSEVEGLARLELHHLRGIT</sequence>
<reference evidence="3 4" key="1">
    <citation type="submission" date="2019-03" db="EMBL/GenBank/DDBJ databases">
        <title>First draft genome of Liparis tanakae, snailfish: a comprehensive survey of snailfish specific genes.</title>
        <authorList>
            <person name="Kim W."/>
            <person name="Song I."/>
            <person name="Jeong J.-H."/>
            <person name="Kim D."/>
            <person name="Kim S."/>
            <person name="Ryu S."/>
            <person name="Song J.Y."/>
            <person name="Lee S.K."/>
        </authorList>
    </citation>
    <scope>NUCLEOTIDE SEQUENCE [LARGE SCALE GENOMIC DNA]</scope>
    <source>
        <tissue evidence="3">Muscle</tissue>
    </source>
</reference>
<keyword evidence="2" id="KW-0732">Signal</keyword>
<evidence type="ECO:0000313" key="3">
    <source>
        <dbReference type="EMBL" id="TNN75064.1"/>
    </source>
</evidence>
<feature type="region of interest" description="Disordered" evidence="1">
    <location>
        <begin position="26"/>
        <end position="74"/>
    </location>
</feature>
<dbReference type="Proteomes" id="UP000314294">
    <property type="component" value="Unassembled WGS sequence"/>
</dbReference>
<evidence type="ECO:0000256" key="2">
    <source>
        <dbReference type="SAM" id="SignalP"/>
    </source>
</evidence>
<evidence type="ECO:0008006" key="5">
    <source>
        <dbReference type="Google" id="ProtNLM"/>
    </source>
</evidence>
<dbReference type="EMBL" id="SRLO01000107">
    <property type="protein sequence ID" value="TNN75064.1"/>
    <property type="molecule type" value="Genomic_DNA"/>
</dbReference>
<proteinExistence type="predicted"/>
<comment type="caution">
    <text evidence="3">The sequence shown here is derived from an EMBL/GenBank/DDBJ whole genome shotgun (WGS) entry which is preliminary data.</text>
</comment>
<feature type="signal peptide" evidence="2">
    <location>
        <begin position="1"/>
        <end position="23"/>
    </location>
</feature>
<organism evidence="3 4">
    <name type="scientific">Liparis tanakae</name>
    <name type="common">Tanaka's snailfish</name>
    <dbReference type="NCBI Taxonomy" id="230148"/>
    <lineage>
        <taxon>Eukaryota</taxon>
        <taxon>Metazoa</taxon>
        <taxon>Chordata</taxon>
        <taxon>Craniata</taxon>
        <taxon>Vertebrata</taxon>
        <taxon>Euteleostomi</taxon>
        <taxon>Actinopterygii</taxon>
        <taxon>Neopterygii</taxon>
        <taxon>Teleostei</taxon>
        <taxon>Neoteleostei</taxon>
        <taxon>Acanthomorphata</taxon>
        <taxon>Eupercaria</taxon>
        <taxon>Perciformes</taxon>
        <taxon>Cottioidei</taxon>
        <taxon>Cottales</taxon>
        <taxon>Liparidae</taxon>
        <taxon>Liparis</taxon>
    </lineage>
</organism>
<accession>A0A4Z2ICH9</accession>
<gene>
    <name evidence="3" type="ORF">EYF80_014637</name>
</gene>
<protein>
    <recommendedName>
        <fullName evidence="5">Secreted protein</fullName>
    </recommendedName>
</protein>
<evidence type="ECO:0000313" key="4">
    <source>
        <dbReference type="Proteomes" id="UP000314294"/>
    </source>
</evidence>
<feature type="compositionally biased region" description="Basic and acidic residues" evidence="1">
    <location>
        <begin position="51"/>
        <end position="64"/>
    </location>
</feature>
<evidence type="ECO:0000256" key="1">
    <source>
        <dbReference type="SAM" id="MobiDB-lite"/>
    </source>
</evidence>
<keyword evidence="4" id="KW-1185">Reference proteome</keyword>
<feature type="chain" id="PRO_5021451490" description="Secreted protein" evidence="2">
    <location>
        <begin position="24"/>
        <end position="125"/>
    </location>
</feature>
<dbReference type="AlphaFoldDB" id="A0A4Z2ICH9"/>
<name>A0A4Z2ICH9_9TELE</name>